<gene>
    <name evidence="2" type="ORF">ACIBP5_01915</name>
</gene>
<feature type="coiled-coil region" evidence="1">
    <location>
        <begin position="227"/>
        <end position="257"/>
    </location>
</feature>
<dbReference type="RefSeq" id="WP_397018228.1">
    <property type="nucleotide sequence ID" value="NZ_JBITMB010000001.1"/>
</dbReference>
<evidence type="ECO:0000313" key="3">
    <source>
        <dbReference type="Proteomes" id="UP001612928"/>
    </source>
</evidence>
<sequence>MSEGHVWAYRVRAKDPECPVERVEYLRPAPKGRCLVRFLDRDGLEECVPRRRLVVLWEEHEAWLQDELRMAAVVEVSAHADGSPQYDAVSSLLGDPSLLEGVQLGYARSELCTLQIPDLQSVCAVLGMDEEDLRREPLAFTTKDGLFVGPWSLAVKVAMRVAELNGEAVMQKVLAKEEKIELESVHGWTYTSGRGQTREEHWVPPHRLTDFHARQLMSLNILREWCGKEVIERLDELEALREEVRRLGMLVERAIAELRRCGQGAIAATMESDLGVPVSTLVFRKRRKKRPGG</sequence>
<evidence type="ECO:0000256" key="1">
    <source>
        <dbReference type="SAM" id="Coils"/>
    </source>
</evidence>
<organism evidence="2 3">
    <name type="scientific">Nonomuraea indica</name>
    <dbReference type="NCBI Taxonomy" id="1581193"/>
    <lineage>
        <taxon>Bacteria</taxon>
        <taxon>Bacillati</taxon>
        <taxon>Actinomycetota</taxon>
        <taxon>Actinomycetes</taxon>
        <taxon>Streptosporangiales</taxon>
        <taxon>Streptosporangiaceae</taxon>
        <taxon>Nonomuraea</taxon>
    </lineage>
</organism>
<keyword evidence="3" id="KW-1185">Reference proteome</keyword>
<dbReference type="EMBL" id="JBITMB010000001">
    <property type="protein sequence ID" value="MFI7438704.1"/>
    <property type="molecule type" value="Genomic_DNA"/>
</dbReference>
<name>A0ABW7ZVZ8_9ACTN</name>
<dbReference type="Proteomes" id="UP001612928">
    <property type="component" value="Unassembled WGS sequence"/>
</dbReference>
<keyword evidence="1" id="KW-0175">Coiled coil</keyword>
<proteinExistence type="predicted"/>
<comment type="caution">
    <text evidence="2">The sequence shown here is derived from an EMBL/GenBank/DDBJ whole genome shotgun (WGS) entry which is preliminary data.</text>
</comment>
<protein>
    <submittedName>
        <fullName evidence="2">Uncharacterized protein</fullName>
    </submittedName>
</protein>
<reference evidence="2 3" key="1">
    <citation type="submission" date="2024-10" db="EMBL/GenBank/DDBJ databases">
        <title>The Natural Products Discovery Center: Release of the First 8490 Sequenced Strains for Exploring Actinobacteria Biosynthetic Diversity.</title>
        <authorList>
            <person name="Kalkreuter E."/>
            <person name="Kautsar S.A."/>
            <person name="Yang D."/>
            <person name="Bader C.D."/>
            <person name="Teijaro C.N."/>
            <person name="Fluegel L."/>
            <person name="Davis C.M."/>
            <person name="Simpson J.R."/>
            <person name="Lauterbach L."/>
            <person name="Steele A.D."/>
            <person name="Gui C."/>
            <person name="Meng S."/>
            <person name="Li G."/>
            <person name="Viehrig K."/>
            <person name="Ye F."/>
            <person name="Su P."/>
            <person name="Kiefer A.F."/>
            <person name="Nichols A."/>
            <person name="Cepeda A.J."/>
            <person name="Yan W."/>
            <person name="Fan B."/>
            <person name="Jiang Y."/>
            <person name="Adhikari A."/>
            <person name="Zheng C.-J."/>
            <person name="Schuster L."/>
            <person name="Cowan T.M."/>
            <person name="Smanski M.J."/>
            <person name="Chevrette M.G."/>
            <person name="De Carvalho L.P.S."/>
            <person name="Shen B."/>
        </authorList>
    </citation>
    <scope>NUCLEOTIDE SEQUENCE [LARGE SCALE GENOMIC DNA]</scope>
    <source>
        <strain evidence="2 3">NPDC049503</strain>
    </source>
</reference>
<accession>A0ABW7ZVZ8</accession>
<evidence type="ECO:0000313" key="2">
    <source>
        <dbReference type="EMBL" id="MFI7438704.1"/>
    </source>
</evidence>